<protein>
    <submittedName>
        <fullName evidence="1">Uncharacterized protein</fullName>
    </submittedName>
</protein>
<dbReference type="Proteomes" id="UP001328107">
    <property type="component" value="Unassembled WGS sequence"/>
</dbReference>
<organism evidence="1 3">
    <name type="scientific">Pristionchus mayeri</name>
    <dbReference type="NCBI Taxonomy" id="1317129"/>
    <lineage>
        <taxon>Eukaryota</taxon>
        <taxon>Metazoa</taxon>
        <taxon>Ecdysozoa</taxon>
        <taxon>Nematoda</taxon>
        <taxon>Chromadorea</taxon>
        <taxon>Rhabditida</taxon>
        <taxon>Rhabditina</taxon>
        <taxon>Diplogasteromorpha</taxon>
        <taxon>Diplogasteroidea</taxon>
        <taxon>Neodiplogasteridae</taxon>
        <taxon>Pristionchus</taxon>
    </lineage>
</organism>
<proteinExistence type="predicted"/>
<accession>A0AAN4ZRU8</accession>
<evidence type="ECO:0000313" key="1">
    <source>
        <dbReference type="EMBL" id="GMR43272.1"/>
    </source>
</evidence>
<keyword evidence="3" id="KW-1185">Reference proteome</keyword>
<name>A0AAN4ZRU8_9BILA</name>
<dbReference type="EMBL" id="BTRK01000003">
    <property type="protein sequence ID" value="GMR43272.1"/>
    <property type="molecule type" value="Genomic_DNA"/>
</dbReference>
<reference evidence="3" key="1">
    <citation type="submission" date="2022-10" db="EMBL/GenBank/DDBJ databases">
        <title>Genome assembly of Pristionchus species.</title>
        <authorList>
            <person name="Yoshida K."/>
            <person name="Sommer R.J."/>
        </authorList>
    </citation>
    <scope>NUCLEOTIDE SEQUENCE [LARGE SCALE GENOMIC DNA]</scope>
    <source>
        <strain evidence="3">RS5460</strain>
    </source>
</reference>
<comment type="caution">
    <text evidence="1">The sequence shown here is derived from an EMBL/GenBank/DDBJ whole genome shotgun (WGS) entry which is preliminary data.</text>
</comment>
<evidence type="ECO:0000313" key="3">
    <source>
        <dbReference type="Proteomes" id="UP001328107"/>
    </source>
</evidence>
<gene>
    <name evidence="1" type="ORF">PMAYCL1PPCAC_13467</name>
    <name evidence="2" type="ORF">PMAYCL1PPCAC_13469</name>
</gene>
<dbReference type="AlphaFoldDB" id="A0AAN4ZRU8"/>
<evidence type="ECO:0000313" key="2">
    <source>
        <dbReference type="EMBL" id="GMR43274.1"/>
    </source>
</evidence>
<reference evidence="1" key="2">
    <citation type="submission" date="2023-06" db="EMBL/GenBank/DDBJ databases">
        <title>Genome assembly of Pristionchus species.</title>
        <authorList>
            <person name="Yoshida K."/>
            <person name="Sommer R.J."/>
        </authorList>
    </citation>
    <scope>NUCLEOTIDE SEQUENCE</scope>
    <source>
        <strain evidence="1 3">RS5460</strain>
    </source>
</reference>
<feature type="non-terminal residue" evidence="1">
    <location>
        <position position="1"/>
    </location>
</feature>
<dbReference type="EMBL" id="BTRK01000003">
    <property type="protein sequence ID" value="GMR43274.1"/>
    <property type="molecule type" value="Genomic_DNA"/>
</dbReference>
<sequence>GVTKGLRLHDALHVGRPSVLGGHDAAGRVHQSLRDGHLLDLLLEDVLNGLAEVLELDLILLELLLLLLGSGQFESLLGDGHQLLSFVLLQLLHAVLVDRVHHVQHLESSLADALDKGRVGHGLLRLASDIVDLALILLHASDVVLNGSGLLARGRRRVAQ</sequence>
<feature type="non-terminal residue" evidence="1">
    <location>
        <position position="160"/>
    </location>
</feature>